<gene>
    <name evidence="4" type="ORF">KM312_04255</name>
</gene>
<dbReference type="Proteomes" id="UP000748108">
    <property type="component" value="Unassembled WGS sequence"/>
</dbReference>
<accession>A0A947CW68</accession>
<feature type="domain" description="Transcriptional repressor PaaX-like C-terminal" evidence="2">
    <location>
        <begin position="168"/>
        <end position="260"/>
    </location>
</feature>
<evidence type="ECO:0000313" key="5">
    <source>
        <dbReference type="Proteomes" id="UP000748108"/>
    </source>
</evidence>
<dbReference type="Pfam" id="PF08223">
    <property type="entry name" value="PaaX_C"/>
    <property type="match status" value="1"/>
</dbReference>
<dbReference type="EMBL" id="JAHHQF010000044">
    <property type="protein sequence ID" value="MBT9281855.1"/>
    <property type="molecule type" value="Genomic_DNA"/>
</dbReference>
<reference evidence="4" key="1">
    <citation type="journal article" date="2021" name="Microbiology">
        <title>Metagenomic Analysis of the Microbial Community in the Underground Coal Fire Area (Kemerovo Region, Russia) Revealed Predominance of Thermophilic Members of the Phyla Deinococcus-thermus, Aquificae, and Firmicutes.</title>
        <authorList>
            <person name="Kadnikov V."/>
            <person name="Mardanov A.V."/>
            <person name="Beletsky A.V."/>
            <person name="Karnachuk O.V."/>
            <person name="Ravin N.V."/>
        </authorList>
    </citation>
    <scope>NUCLEOTIDE SEQUENCE</scope>
    <source>
        <strain evidence="4">RBS10-49</strain>
    </source>
</reference>
<proteinExistence type="predicted"/>
<organism evidence="4 5">
    <name type="scientific">Hydrogenibacillus schlegelii</name>
    <name type="common">Bacillus schlegelii</name>
    <dbReference type="NCBI Taxonomy" id="1484"/>
    <lineage>
        <taxon>Bacteria</taxon>
        <taxon>Bacillati</taxon>
        <taxon>Bacillota</taxon>
        <taxon>Bacilli</taxon>
        <taxon>Bacillales</taxon>
        <taxon>Bacillales Family X. Incertae Sedis</taxon>
        <taxon>Hydrogenibacillus</taxon>
    </lineage>
</organism>
<dbReference type="PIRSF" id="PIRSF020623">
    <property type="entry name" value="PaaX"/>
    <property type="match status" value="1"/>
</dbReference>
<dbReference type="InterPro" id="IPR013225">
    <property type="entry name" value="PaaX_C"/>
</dbReference>
<dbReference type="GO" id="GO:0006351">
    <property type="term" value="P:DNA-templated transcription"/>
    <property type="evidence" value="ECO:0007669"/>
    <property type="project" value="InterPro"/>
</dbReference>
<dbReference type="PANTHER" id="PTHR30319">
    <property type="entry name" value="PHENYLACETIC ACID REGULATOR-RELATED TRANSCRIPTIONAL REPRESSOR"/>
    <property type="match status" value="1"/>
</dbReference>
<dbReference type="PANTHER" id="PTHR30319:SF1">
    <property type="entry name" value="TRANSCRIPTIONAL REPRESSOR PAAX"/>
    <property type="match status" value="1"/>
</dbReference>
<dbReference type="AlphaFoldDB" id="A0A947CW68"/>
<dbReference type="InterPro" id="IPR036388">
    <property type="entry name" value="WH-like_DNA-bd_sf"/>
</dbReference>
<name>A0A947CW68_HYDSH</name>
<feature type="domain" description="Transcriptional repressor PaaX-like N-terminal" evidence="1">
    <location>
        <begin position="2"/>
        <end position="65"/>
    </location>
</feature>
<comment type="caution">
    <text evidence="4">The sequence shown here is derived from an EMBL/GenBank/DDBJ whole genome shotgun (WGS) entry which is preliminary data.</text>
</comment>
<dbReference type="InterPro" id="IPR012906">
    <property type="entry name" value="PaaX-like_N"/>
</dbReference>
<dbReference type="Gene3D" id="1.20.58.1460">
    <property type="match status" value="1"/>
</dbReference>
<dbReference type="InterPro" id="IPR036390">
    <property type="entry name" value="WH_DNA-bd_sf"/>
</dbReference>
<protein>
    <submittedName>
        <fullName evidence="4">Phenylacetic acid degradation operon negative regulatory protein PaaX</fullName>
    </submittedName>
</protein>
<sequence length="285" mass="34070">MFTIIGDFYRNFKMEVWVGSLIKYLEPFGYTDGAVRVTLSRMMRQGWLESKKVGQKSYYRLTAKGIRRLKHGTKRVYQPMSEHPWDGKWRLVLHSFPDQMRNVRERVRKELQWMGFGYLGNNVWITPNNLYAEVMEMIEEYGIKGYIDFFTATYEGPQLSRDIVHKAWDLEEIAAKYEHFVASFQLKYEKLYRSFLEETLTEEMSFVERVLLVHEYRKFLFVDPNLPRELLPADWVGDEAARLFKEMHRFLTPLAERYFYRHLDAVGIAPRENPEVSASEQTRQE</sequence>
<evidence type="ECO:0000259" key="1">
    <source>
        <dbReference type="Pfam" id="PF07848"/>
    </source>
</evidence>
<dbReference type="Gene3D" id="3.30.70.2650">
    <property type="match status" value="1"/>
</dbReference>
<dbReference type="Pfam" id="PF20803">
    <property type="entry name" value="PaaX_M"/>
    <property type="match status" value="1"/>
</dbReference>
<dbReference type="InterPro" id="IPR048846">
    <property type="entry name" value="PaaX-like_central"/>
</dbReference>
<dbReference type="SUPFAM" id="SSF46785">
    <property type="entry name" value="Winged helix' DNA-binding domain"/>
    <property type="match status" value="1"/>
</dbReference>
<evidence type="ECO:0000259" key="2">
    <source>
        <dbReference type="Pfam" id="PF08223"/>
    </source>
</evidence>
<evidence type="ECO:0000313" key="4">
    <source>
        <dbReference type="EMBL" id="MBT9281855.1"/>
    </source>
</evidence>
<evidence type="ECO:0000259" key="3">
    <source>
        <dbReference type="Pfam" id="PF20803"/>
    </source>
</evidence>
<dbReference type="Gene3D" id="1.10.10.10">
    <property type="entry name" value="Winged helix-like DNA-binding domain superfamily/Winged helix DNA-binding domain"/>
    <property type="match status" value="1"/>
</dbReference>
<dbReference type="Pfam" id="PF07848">
    <property type="entry name" value="PaaX"/>
    <property type="match status" value="1"/>
</dbReference>
<feature type="domain" description="Transcriptional repressor PaaX-like central Cas2-like" evidence="3">
    <location>
        <begin position="83"/>
        <end position="164"/>
    </location>
</feature>
<dbReference type="InterPro" id="IPR011965">
    <property type="entry name" value="PaaX_trns_reg"/>
</dbReference>